<evidence type="ECO:0000256" key="8">
    <source>
        <dbReference type="SAM" id="Phobius"/>
    </source>
</evidence>
<evidence type="ECO:0000256" key="4">
    <source>
        <dbReference type="ARBA" id="ARBA00022692"/>
    </source>
</evidence>
<feature type="transmembrane region" description="Helical" evidence="8">
    <location>
        <begin position="16"/>
        <end position="39"/>
    </location>
</feature>
<dbReference type="EMBL" id="CAJHJT010000034">
    <property type="protein sequence ID" value="CAD7003826.1"/>
    <property type="molecule type" value="Genomic_DNA"/>
</dbReference>
<comment type="similarity">
    <text evidence="2">Belongs to the insect chemoreceptor superfamily. Gustatory receptor (GR) family. Gr5a subfamily.</text>
</comment>
<evidence type="ECO:0000256" key="2">
    <source>
        <dbReference type="ARBA" id="ARBA00005327"/>
    </source>
</evidence>
<evidence type="ECO:0000256" key="5">
    <source>
        <dbReference type="ARBA" id="ARBA00022989"/>
    </source>
</evidence>
<evidence type="ECO:0000256" key="1">
    <source>
        <dbReference type="ARBA" id="ARBA00004651"/>
    </source>
</evidence>
<reference evidence="9" key="1">
    <citation type="submission" date="2020-11" db="EMBL/GenBank/DDBJ databases">
        <authorList>
            <person name="Whitehead M."/>
        </authorList>
    </citation>
    <scope>NUCLEOTIDE SEQUENCE</scope>
    <source>
        <strain evidence="9">EGII</strain>
    </source>
</reference>
<feature type="transmembrane region" description="Helical" evidence="8">
    <location>
        <begin position="88"/>
        <end position="104"/>
    </location>
</feature>
<protein>
    <submittedName>
        <fullName evidence="9">(Mediterranean fruit fly) hypothetical protein</fullName>
    </submittedName>
</protein>
<dbReference type="Proteomes" id="UP000606786">
    <property type="component" value="Unassembled WGS sequence"/>
</dbReference>
<accession>A0A811V1T8</accession>
<gene>
    <name evidence="9" type="ORF">CCAP1982_LOCUS12259</name>
</gene>
<dbReference type="OrthoDB" id="5800391at2759"/>
<dbReference type="InterPro" id="IPR009318">
    <property type="entry name" value="Gustatory_rcpt"/>
</dbReference>
<name>A0A811V1T8_CERCA</name>
<sequence>MVSHAYSNRDTFIKEFYFWSSLLFVLLRILTMMLSASAVHDEANKIMSTMYEIPTKFWCLELKRLNEIIVHDLVAFSGKSFFFLTRRLIFAMAGTIVVYELVLIDQVEDKDVVTDFCTSRNV</sequence>
<organism evidence="9 10">
    <name type="scientific">Ceratitis capitata</name>
    <name type="common">Mediterranean fruit fly</name>
    <name type="synonym">Tephritis capitata</name>
    <dbReference type="NCBI Taxonomy" id="7213"/>
    <lineage>
        <taxon>Eukaryota</taxon>
        <taxon>Metazoa</taxon>
        <taxon>Ecdysozoa</taxon>
        <taxon>Arthropoda</taxon>
        <taxon>Hexapoda</taxon>
        <taxon>Insecta</taxon>
        <taxon>Pterygota</taxon>
        <taxon>Neoptera</taxon>
        <taxon>Endopterygota</taxon>
        <taxon>Diptera</taxon>
        <taxon>Brachycera</taxon>
        <taxon>Muscomorpha</taxon>
        <taxon>Tephritoidea</taxon>
        <taxon>Tephritidae</taxon>
        <taxon>Ceratitis</taxon>
        <taxon>Ceratitis</taxon>
    </lineage>
</organism>
<keyword evidence="5 8" id="KW-1133">Transmembrane helix</keyword>
<dbReference type="GO" id="GO:0005886">
    <property type="term" value="C:plasma membrane"/>
    <property type="evidence" value="ECO:0007669"/>
    <property type="project" value="UniProtKB-SubCell"/>
</dbReference>
<dbReference type="AlphaFoldDB" id="A0A811V1T8"/>
<keyword evidence="7" id="KW-0675">Receptor</keyword>
<comment type="subcellular location">
    <subcellularLocation>
        <location evidence="1">Cell membrane</location>
        <topology evidence="1">Multi-pass membrane protein</topology>
    </subcellularLocation>
</comment>
<evidence type="ECO:0000256" key="7">
    <source>
        <dbReference type="ARBA" id="ARBA00023170"/>
    </source>
</evidence>
<keyword evidence="4 8" id="KW-0812">Transmembrane</keyword>
<dbReference type="Pfam" id="PF06151">
    <property type="entry name" value="Trehalose_recp"/>
    <property type="match status" value="1"/>
</dbReference>
<evidence type="ECO:0000256" key="6">
    <source>
        <dbReference type="ARBA" id="ARBA00023136"/>
    </source>
</evidence>
<dbReference type="PANTHER" id="PTHR21421">
    <property type="entry name" value="GUSTATORY RECEPTOR"/>
    <property type="match status" value="1"/>
</dbReference>
<evidence type="ECO:0000313" key="9">
    <source>
        <dbReference type="EMBL" id="CAD7003826.1"/>
    </source>
</evidence>
<keyword evidence="6 8" id="KW-0472">Membrane</keyword>
<proteinExistence type="inferred from homology"/>
<dbReference type="PANTHER" id="PTHR21421:SF35">
    <property type="entry name" value="GUSTATORY RECEPTOR FOR SUGAR TASTE 64B-RELATED"/>
    <property type="match status" value="1"/>
</dbReference>
<dbReference type="GO" id="GO:0033041">
    <property type="term" value="F:sweet taste receptor activity"/>
    <property type="evidence" value="ECO:0007669"/>
    <property type="project" value="TreeGrafter"/>
</dbReference>
<keyword evidence="10" id="KW-1185">Reference proteome</keyword>
<evidence type="ECO:0000256" key="3">
    <source>
        <dbReference type="ARBA" id="ARBA00022475"/>
    </source>
</evidence>
<keyword evidence="3" id="KW-1003">Cell membrane</keyword>
<evidence type="ECO:0000313" key="10">
    <source>
        <dbReference type="Proteomes" id="UP000606786"/>
    </source>
</evidence>
<comment type="caution">
    <text evidence="9">The sequence shown here is derived from an EMBL/GenBank/DDBJ whole genome shotgun (WGS) entry which is preliminary data.</text>
</comment>